<reference evidence="1 2" key="1">
    <citation type="submission" date="2019-04" db="EMBL/GenBank/DDBJ databases">
        <title>Chromosome genome assembly for Takifugu flavidus.</title>
        <authorList>
            <person name="Xiao S."/>
        </authorList>
    </citation>
    <scope>NUCLEOTIDE SEQUENCE [LARGE SCALE GENOMIC DNA]</scope>
    <source>
        <strain evidence="1">HTHZ2018</strain>
        <tissue evidence="1">Muscle</tissue>
    </source>
</reference>
<dbReference type="AlphaFoldDB" id="A0A5C6NMR8"/>
<protein>
    <submittedName>
        <fullName evidence="1">Uncharacterized protein</fullName>
    </submittedName>
</protein>
<keyword evidence="2" id="KW-1185">Reference proteome</keyword>
<sequence length="56" mass="5894">MPVMAAAPGASELEKLMDTADTASNSLHPTVCPWRSVRWLTDKADQLVAAGVVING</sequence>
<gene>
    <name evidence="1" type="ORF">D4764_19G0000230</name>
</gene>
<comment type="caution">
    <text evidence="1">The sequence shown here is derived from an EMBL/GenBank/DDBJ whole genome shotgun (WGS) entry which is preliminary data.</text>
</comment>
<accession>A0A5C6NMR8</accession>
<evidence type="ECO:0000313" key="1">
    <source>
        <dbReference type="EMBL" id="TWW68225.1"/>
    </source>
</evidence>
<dbReference type="EMBL" id="RHFK02000011">
    <property type="protein sequence ID" value="TWW68225.1"/>
    <property type="molecule type" value="Genomic_DNA"/>
</dbReference>
<evidence type="ECO:0000313" key="2">
    <source>
        <dbReference type="Proteomes" id="UP000324091"/>
    </source>
</evidence>
<organism evidence="1 2">
    <name type="scientific">Takifugu flavidus</name>
    <name type="common">sansaifugu</name>
    <dbReference type="NCBI Taxonomy" id="433684"/>
    <lineage>
        <taxon>Eukaryota</taxon>
        <taxon>Metazoa</taxon>
        <taxon>Chordata</taxon>
        <taxon>Craniata</taxon>
        <taxon>Vertebrata</taxon>
        <taxon>Euteleostomi</taxon>
        <taxon>Actinopterygii</taxon>
        <taxon>Neopterygii</taxon>
        <taxon>Teleostei</taxon>
        <taxon>Neoteleostei</taxon>
        <taxon>Acanthomorphata</taxon>
        <taxon>Eupercaria</taxon>
        <taxon>Tetraodontiformes</taxon>
        <taxon>Tetradontoidea</taxon>
        <taxon>Tetraodontidae</taxon>
        <taxon>Takifugu</taxon>
    </lineage>
</organism>
<dbReference type="Proteomes" id="UP000324091">
    <property type="component" value="Chromosome 19"/>
</dbReference>
<name>A0A5C6NMR8_9TELE</name>
<proteinExistence type="predicted"/>